<dbReference type="FunFam" id="3.40.50.720:FF:000084">
    <property type="entry name" value="Short-chain dehydrogenase reductase"/>
    <property type="match status" value="1"/>
</dbReference>
<protein>
    <submittedName>
        <fullName evidence="2">3-beta-hydroxysteroid dehydrogenase</fullName>
    </submittedName>
</protein>
<dbReference type="InterPro" id="IPR002347">
    <property type="entry name" value="SDR_fam"/>
</dbReference>
<dbReference type="InterPro" id="IPR036291">
    <property type="entry name" value="NAD(P)-bd_dom_sf"/>
</dbReference>
<dbReference type="STRING" id="1777144.AWB83_05175"/>
<dbReference type="PRINTS" id="PR00081">
    <property type="entry name" value="GDHRDH"/>
</dbReference>
<dbReference type="EMBL" id="FCOB02000028">
    <property type="protein sequence ID" value="SAK91121.1"/>
    <property type="molecule type" value="Genomic_DNA"/>
</dbReference>
<sequence>MNHSLDGQVAIVTGAARGIGLGIARKLKADGARVAIWDLDVAGCDAQRLGFEADHLQPVDVASYESVERAFGATVEALGRVDILVNNAGINGPVVPSWEYPVDAWQRVLAVDLNSVFYCCRVAIPHMRARGGGRIVNVASIAGKEGVQYISAYSAAKAGVIAFTKSAAKELARDNVLINCVAPAMVETELFREMSDQHIEASKAKIPMGRFLQVDEVGSMVSWIASPACSFTTGFTFDLTGGRATY</sequence>
<evidence type="ECO:0000313" key="2">
    <source>
        <dbReference type="EMBL" id="SAK91121.1"/>
    </source>
</evidence>
<dbReference type="PRINTS" id="PR00080">
    <property type="entry name" value="SDRFAMILY"/>
</dbReference>
<dbReference type="Pfam" id="PF13561">
    <property type="entry name" value="adh_short_C2"/>
    <property type="match status" value="1"/>
</dbReference>
<dbReference type="PANTHER" id="PTHR42879">
    <property type="entry name" value="3-OXOACYL-(ACYL-CARRIER-PROTEIN) REDUCTASE"/>
    <property type="match status" value="1"/>
</dbReference>
<dbReference type="GO" id="GO:0032787">
    <property type="term" value="P:monocarboxylic acid metabolic process"/>
    <property type="evidence" value="ECO:0007669"/>
    <property type="project" value="UniProtKB-ARBA"/>
</dbReference>
<evidence type="ECO:0000313" key="3">
    <source>
        <dbReference type="Proteomes" id="UP000054978"/>
    </source>
</evidence>
<accession>A0A158D9G9</accession>
<comment type="caution">
    <text evidence="2">The sequence shown here is derived from an EMBL/GenBank/DDBJ whole genome shotgun (WGS) entry which is preliminary data.</text>
</comment>
<dbReference type="Gene3D" id="3.40.50.720">
    <property type="entry name" value="NAD(P)-binding Rossmann-like Domain"/>
    <property type="match status" value="1"/>
</dbReference>
<gene>
    <name evidence="2" type="ORF">AWB83_05175</name>
</gene>
<name>A0A158D9G9_9BURK</name>
<dbReference type="AlphaFoldDB" id="A0A158D9G9"/>
<dbReference type="InterPro" id="IPR020904">
    <property type="entry name" value="Sc_DH/Rdtase_CS"/>
</dbReference>
<keyword evidence="3" id="KW-1185">Reference proteome</keyword>
<comment type="similarity">
    <text evidence="1">Belongs to the short-chain dehydrogenases/reductases (SDR) family.</text>
</comment>
<dbReference type="PANTHER" id="PTHR42879:SF2">
    <property type="entry name" value="3-OXOACYL-[ACYL-CARRIER-PROTEIN] REDUCTASE FABG"/>
    <property type="match status" value="1"/>
</dbReference>
<dbReference type="InterPro" id="IPR050259">
    <property type="entry name" value="SDR"/>
</dbReference>
<evidence type="ECO:0000256" key="1">
    <source>
        <dbReference type="ARBA" id="ARBA00006484"/>
    </source>
</evidence>
<proteinExistence type="inferred from homology"/>
<reference evidence="2" key="1">
    <citation type="submission" date="2016-01" db="EMBL/GenBank/DDBJ databases">
        <authorList>
            <person name="Peeters C."/>
        </authorList>
    </citation>
    <scope>NUCLEOTIDE SEQUENCE [LARGE SCALE GENOMIC DNA]</scope>
    <source>
        <strain evidence="2">LMG 29326</strain>
    </source>
</reference>
<dbReference type="OrthoDB" id="196630at2"/>
<organism evidence="2 3">
    <name type="scientific">Caballeronia ptereochthonis</name>
    <dbReference type="NCBI Taxonomy" id="1777144"/>
    <lineage>
        <taxon>Bacteria</taxon>
        <taxon>Pseudomonadati</taxon>
        <taxon>Pseudomonadota</taxon>
        <taxon>Betaproteobacteria</taxon>
        <taxon>Burkholderiales</taxon>
        <taxon>Burkholderiaceae</taxon>
        <taxon>Caballeronia</taxon>
    </lineage>
</organism>
<dbReference type="SUPFAM" id="SSF51735">
    <property type="entry name" value="NAD(P)-binding Rossmann-fold domains"/>
    <property type="match status" value="1"/>
</dbReference>
<dbReference type="PROSITE" id="PS00061">
    <property type="entry name" value="ADH_SHORT"/>
    <property type="match status" value="1"/>
</dbReference>
<dbReference type="RefSeq" id="WP_087048524.1">
    <property type="nucleotide sequence ID" value="NZ_FCOB02000028.1"/>
</dbReference>
<dbReference type="CDD" id="cd05233">
    <property type="entry name" value="SDR_c"/>
    <property type="match status" value="1"/>
</dbReference>
<dbReference type="Proteomes" id="UP000054978">
    <property type="component" value="Unassembled WGS sequence"/>
</dbReference>